<keyword evidence="4" id="KW-0560">Oxidoreductase</keyword>
<sequence length="422" mass="46608">MALHPAVADIDLVSMSFWDRPEKERLADFARLREMGAPVFFPEPRIPFVRGGQGFHALVRHADVVAASRDAGTFSSEPAATSPEPPPWLAVLLGTPMINMDDPRHVRLRRIVSRAFSPRMLARIEADVQATATRIVDEVLAEGPRDFVGQVAARLPINVICAMMGIPERTRPYVLRRIDAMTEYAGVRGSLTSPRTLRLLAGNLRAIADLHRLVARLGRARRERPTGDLVSALVNANVDGERLTVRELGSFFDLLLVAGNETTRNALAHGLRLLTENPGQRELLLADFDGRIGGAIEEIVRYVSPIIQFRRTLTRDHVLNGHPFQAGDKVVLFYLAANHDPEAFADPDAFDITRSPNPHVGFGGPGPHLCLGANLARMELRIMFRELFDRLPGLRTVGEPVPLRSSFDNGVKSQPFTFSLPS</sequence>
<keyword evidence="2" id="KW-0349">Heme</keyword>
<dbReference type="GO" id="GO:0006707">
    <property type="term" value="P:cholesterol catabolic process"/>
    <property type="evidence" value="ECO:0007669"/>
    <property type="project" value="TreeGrafter"/>
</dbReference>
<dbReference type="PRINTS" id="PR00359">
    <property type="entry name" value="BP450"/>
</dbReference>
<accession>A0A1H5UYN7</accession>
<evidence type="ECO:0000256" key="5">
    <source>
        <dbReference type="ARBA" id="ARBA00023004"/>
    </source>
</evidence>
<evidence type="ECO:0000256" key="1">
    <source>
        <dbReference type="ARBA" id="ARBA00010617"/>
    </source>
</evidence>
<evidence type="ECO:0000313" key="7">
    <source>
        <dbReference type="EMBL" id="SEF80116.1"/>
    </source>
</evidence>
<dbReference type="PANTHER" id="PTHR46696">
    <property type="entry name" value="P450, PUTATIVE (EUROFUNG)-RELATED"/>
    <property type="match status" value="1"/>
</dbReference>
<evidence type="ECO:0000256" key="3">
    <source>
        <dbReference type="ARBA" id="ARBA00022723"/>
    </source>
</evidence>
<proteinExistence type="inferred from homology"/>
<dbReference type="InterPro" id="IPR036396">
    <property type="entry name" value="Cyt_P450_sf"/>
</dbReference>
<evidence type="ECO:0000313" key="8">
    <source>
        <dbReference type="Proteomes" id="UP000236723"/>
    </source>
</evidence>
<dbReference type="GO" id="GO:0036199">
    <property type="term" value="F:cholest-4-en-3-one 26-monooxygenase activity"/>
    <property type="evidence" value="ECO:0007669"/>
    <property type="project" value="TreeGrafter"/>
</dbReference>
<dbReference type="CDD" id="cd11033">
    <property type="entry name" value="CYP142-like"/>
    <property type="match status" value="1"/>
</dbReference>
<dbReference type="EMBL" id="FNVO01000002">
    <property type="protein sequence ID" value="SEF80116.1"/>
    <property type="molecule type" value="Genomic_DNA"/>
</dbReference>
<evidence type="ECO:0000256" key="6">
    <source>
        <dbReference type="ARBA" id="ARBA00023033"/>
    </source>
</evidence>
<dbReference type="InterPro" id="IPR001128">
    <property type="entry name" value="Cyt_P450"/>
</dbReference>
<evidence type="ECO:0000256" key="4">
    <source>
        <dbReference type="ARBA" id="ARBA00023002"/>
    </source>
</evidence>
<dbReference type="SUPFAM" id="SSF48264">
    <property type="entry name" value="Cytochrome P450"/>
    <property type="match status" value="1"/>
</dbReference>
<dbReference type="GO" id="GO:0005506">
    <property type="term" value="F:iron ion binding"/>
    <property type="evidence" value="ECO:0007669"/>
    <property type="project" value="InterPro"/>
</dbReference>
<keyword evidence="3" id="KW-0479">Metal-binding</keyword>
<organism evidence="7 8">
    <name type="scientific">Thermomonospora echinospora</name>
    <dbReference type="NCBI Taxonomy" id="1992"/>
    <lineage>
        <taxon>Bacteria</taxon>
        <taxon>Bacillati</taxon>
        <taxon>Actinomycetota</taxon>
        <taxon>Actinomycetes</taxon>
        <taxon>Streptosporangiales</taxon>
        <taxon>Thermomonosporaceae</taxon>
        <taxon>Thermomonospora</taxon>
    </lineage>
</organism>
<keyword evidence="8" id="KW-1185">Reference proteome</keyword>
<gene>
    <name evidence="7" type="ORF">SAMN04489712_10291</name>
</gene>
<comment type="similarity">
    <text evidence="1">Belongs to the cytochrome P450 family.</text>
</comment>
<dbReference type="Gene3D" id="1.10.630.10">
    <property type="entry name" value="Cytochrome P450"/>
    <property type="match status" value="1"/>
</dbReference>
<name>A0A1H5UYN7_9ACTN</name>
<dbReference type="Pfam" id="PF00067">
    <property type="entry name" value="p450"/>
    <property type="match status" value="1"/>
</dbReference>
<dbReference type="FunFam" id="1.10.630.10:FF:000018">
    <property type="entry name" value="Cytochrome P450 monooxygenase"/>
    <property type="match status" value="1"/>
</dbReference>
<reference evidence="8" key="1">
    <citation type="submission" date="2016-10" db="EMBL/GenBank/DDBJ databases">
        <authorList>
            <person name="Varghese N."/>
            <person name="Submissions S."/>
        </authorList>
    </citation>
    <scope>NUCLEOTIDE SEQUENCE [LARGE SCALE GENOMIC DNA]</scope>
    <source>
        <strain evidence="8">DSM 43163</strain>
    </source>
</reference>
<dbReference type="Proteomes" id="UP000236723">
    <property type="component" value="Unassembled WGS sequence"/>
</dbReference>
<keyword evidence="5" id="KW-0408">Iron</keyword>
<evidence type="ECO:0000256" key="2">
    <source>
        <dbReference type="ARBA" id="ARBA00022617"/>
    </source>
</evidence>
<dbReference type="PANTHER" id="PTHR46696:SF4">
    <property type="entry name" value="BIOTIN BIOSYNTHESIS CYTOCHROME P450"/>
    <property type="match status" value="1"/>
</dbReference>
<dbReference type="AlphaFoldDB" id="A0A1H5UYN7"/>
<dbReference type="GO" id="GO:0020037">
    <property type="term" value="F:heme binding"/>
    <property type="evidence" value="ECO:0007669"/>
    <property type="project" value="InterPro"/>
</dbReference>
<dbReference type="GO" id="GO:0008395">
    <property type="term" value="F:steroid hydroxylase activity"/>
    <property type="evidence" value="ECO:0007669"/>
    <property type="project" value="TreeGrafter"/>
</dbReference>
<keyword evidence="6" id="KW-0503">Monooxygenase</keyword>
<dbReference type="InterPro" id="IPR002397">
    <property type="entry name" value="Cyt_P450_B"/>
</dbReference>
<protein>
    <submittedName>
        <fullName evidence="7">Cytochrome P450</fullName>
    </submittedName>
</protein>